<dbReference type="STRING" id="112498.A0A2D3UXD9"/>
<dbReference type="Proteomes" id="UP000225277">
    <property type="component" value="Unassembled WGS sequence"/>
</dbReference>
<evidence type="ECO:0000259" key="2">
    <source>
        <dbReference type="Pfam" id="PF01738"/>
    </source>
</evidence>
<dbReference type="GeneID" id="35596093"/>
<name>A0A2D3UXD9_9PEZI</name>
<accession>A0A2D3UXD9</accession>
<dbReference type="RefSeq" id="XP_023621681.1">
    <property type="nucleotide sequence ID" value="XM_023765913.1"/>
</dbReference>
<dbReference type="SUPFAM" id="SSF53474">
    <property type="entry name" value="alpha/beta-Hydrolases"/>
    <property type="match status" value="1"/>
</dbReference>
<dbReference type="GO" id="GO:0016787">
    <property type="term" value="F:hydrolase activity"/>
    <property type="evidence" value="ECO:0007669"/>
    <property type="project" value="InterPro"/>
</dbReference>
<sequence length="327" mass="34926">MADPELATKAPESDAQEDVTIPGDSKVDQGAASMGEHCTTDRPTPSNEQPTGEILTLNDVEAYVTKPADYPHASSKLLLLLTGGTGIHSKNNQIQADKFAAEGYVVVMPDQFAGNPASSVSTTQTNAAEENPSIIEQVKLGVAAVAKSFTIDMWLARHTPEKVLPILQKAITGIRDEYGDAVANGGGIYAVGYCFGARYVLLLGSELHADVAAGQRSPETQAEEGMTKKGPEIKVGAIAHGTQVSVSDLENCTVPLGIVAVEQDSLFPDHIRDKGVEKLKEKGIETEVQVYPGVPHGFAVFGDYADETIKSKQQQAFQQLLEWLQSH</sequence>
<dbReference type="Pfam" id="PF01738">
    <property type="entry name" value="DLH"/>
    <property type="match status" value="1"/>
</dbReference>
<feature type="domain" description="Dienelactone hydrolase" evidence="2">
    <location>
        <begin position="61"/>
        <end position="326"/>
    </location>
</feature>
<dbReference type="OrthoDB" id="1393670at2759"/>
<feature type="region of interest" description="Disordered" evidence="1">
    <location>
        <begin position="1"/>
        <end position="53"/>
    </location>
</feature>
<gene>
    <name evidence="3" type="ORF">RCC_00738</name>
</gene>
<dbReference type="InterPro" id="IPR002925">
    <property type="entry name" value="Dienelactn_hydro"/>
</dbReference>
<proteinExistence type="predicted"/>
<feature type="compositionally biased region" description="Polar residues" evidence="1">
    <location>
        <begin position="41"/>
        <end position="50"/>
    </location>
</feature>
<dbReference type="AlphaFoldDB" id="A0A2D3UXD9"/>
<dbReference type="Gene3D" id="3.40.50.1820">
    <property type="entry name" value="alpha/beta hydrolase"/>
    <property type="match status" value="1"/>
</dbReference>
<evidence type="ECO:0000256" key="1">
    <source>
        <dbReference type="SAM" id="MobiDB-lite"/>
    </source>
</evidence>
<dbReference type="EMBL" id="FJUY01000001">
    <property type="protein sequence ID" value="CZT14784.1"/>
    <property type="molecule type" value="Genomic_DNA"/>
</dbReference>
<reference evidence="3 4" key="1">
    <citation type="submission" date="2016-03" db="EMBL/GenBank/DDBJ databases">
        <authorList>
            <person name="Ploux O."/>
        </authorList>
    </citation>
    <scope>NUCLEOTIDE SEQUENCE [LARGE SCALE GENOMIC DNA]</scope>
    <source>
        <strain evidence="3 4">URUG2</strain>
    </source>
</reference>
<organism evidence="3 4">
    <name type="scientific">Ramularia collo-cygni</name>
    <dbReference type="NCBI Taxonomy" id="112498"/>
    <lineage>
        <taxon>Eukaryota</taxon>
        <taxon>Fungi</taxon>
        <taxon>Dikarya</taxon>
        <taxon>Ascomycota</taxon>
        <taxon>Pezizomycotina</taxon>
        <taxon>Dothideomycetes</taxon>
        <taxon>Dothideomycetidae</taxon>
        <taxon>Mycosphaerellales</taxon>
        <taxon>Mycosphaerellaceae</taxon>
        <taxon>Ramularia</taxon>
    </lineage>
</organism>
<dbReference type="PANTHER" id="PTHR17630:SF80">
    <property type="entry name" value="DIENELACTONE HYDROLASE DOMAIN-CONTAINING PROTEIN"/>
    <property type="match status" value="1"/>
</dbReference>
<evidence type="ECO:0000313" key="3">
    <source>
        <dbReference type="EMBL" id="CZT14784.1"/>
    </source>
</evidence>
<dbReference type="PANTHER" id="PTHR17630">
    <property type="entry name" value="DIENELACTONE HYDROLASE"/>
    <property type="match status" value="1"/>
</dbReference>
<protein>
    <recommendedName>
        <fullName evidence="2">Dienelactone hydrolase domain-containing protein</fullName>
    </recommendedName>
</protein>
<dbReference type="InterPro" id="IPR029058">
    <property type="entry name" value="AB_hydrolase_fold"/>
</dbReference>
<keyword evidence="4" id="KW-1185">Reference proteome</keyword>
<evidence type="ECO:0000313" key="4">
    <source>
        <dbReference type="Proteomes" id="UP000225277"/>
    </source>
</evidence>